<dbReference type="GO" id="GO:0006260">
    <property type="term" value="P:DNA replication"/>
    <property type="evidence" value="ECO:0007669"/>
    <property type="project" value="UniProtKB-UniRule"/>
</dbReference>
<protein>
    <recommendedName>
        <fullName evidence="6">Chromosome partition protein Smc</fullName>
    </recommendedName>
</protein>
<dbReference type="Proteomes" id="UP000192132">
    <property type="component" value="Unassembled WGS sequence"/>
</dbReference>
<evidence type="ECO:0000256" key="7">
    <source>
        <dbReference type="SAM" id="MobiDB-lite"/>
    </source>
</evidence>
<comment type="similarity">
    <text evidence="6">Belongs to the SMC family.</text>
</comment>
<dbReference type="AlphaFoldDB" id="A0A1S8CXK3"/>
<comment type="caution">
    <text evidence="9">The sequence shown here is derived from an EMBL/GenBank/DDBJ whole genome shotgun (WGS) entry which is preliminary data.</text>
</comment>
<dbReference type="Gene3D" id="1.10.287.1490">
    <property type="match status" value="1"/>
</dbReference>
<comment type="function">
    <text evidence="6">Required for chromosome condensation and partitioning.</text>
</comment>
<name>A0A1S8CXK3_9GAMM</name>
<sequence length="1194" mass="137093">MRLISLKLAGFKSFVDSTTLVFPDNRTAVVGPNGCGKSNVIDAIRWVMGESSARQLRGGAMTDVIFAGTAQRKPVGQASVELRFENTLGKLGGEYNAYSELSVRRQVNRDGRSDYFLNGTRCRRRDITDIFLGTGLGPRSYAIIEQGMINRLVDAKPFELRVFIEEAAGVSRYQARRRETLQHLEHTRQNLSRLEDINDELQSQMRSLKRQSQAAIKYHELEQQQLALKVKVWSAHYRQAEQNQQHYTEQLTQMGEQYRELRSHRNQAEADWESGSQQLSELLARAEPIQQAWQQAEREVSQLEARVQQYQQDQAQRDTQIRQWQDSLKTLTSQIAQDQERLATLAQQRQSGQQQLAGIDEQLQHKLAHLRQIEQQYQQVEADWQDSQQQAQQFSQQQQRLQQQIDSTARAQLRLEQQIQQASAQLERLKNSVQQIELDDLLIELQDNQLEKTRLEQQQQQAQATLSEQQQQLEKIRQALQQQQAEYQQHDTELQAIQKLQANKAGQSKHENKARTGKKQPEKSGPAATLQLLQQLQLQPQAQPHLPLIEKFLGDWLNANLQDSFANTSTVARVYLADADPLEDPSAPHCLQHEQVIPLAHWVTPCLSCWHAVGIVADYAIALHLQPQLQSHQSLLSMDGFWLGQNWQINLNIDEQAARQQGILQQQLRQQELQQILHQLQQHIEPLECQQQELQQQVTLQQDSLKPIEQKLAQTNQQQRQLELQRARLESSVQAEQQQMNQLLRQLEELQHSQQDDQEQVTDWQMELAGLNLRFNQLNPRLQAQQDSRNQLQQVLQDARIAHQLIQQQHQQLQASQHSLTVQWQAAEQSLQRAEPQQQQIHTQLAQLEQATLQAQELYPAQLKQLEESQQKAAQAHTSWSRWQQQLECRQQEQQRLSQLRQQGQSGEDQLRDSLEQTRLHWQDCKNKMEQALEQLSALQTQAPTKPQTESDNAEPEIIKLEQAKPEQVDISQLANWQQQLEKVQQQIQKLGHLNLAAPEALQDVTQRHEELAHQMHDLQQAVEQLEQAMKSIDQETRTLFMSTFDQVNAELKILFPKVFGGGEASLSLEDDWQSGVKLMARPPGKRNSSLALLSGGEKALTALALVFAIFRLNPAPFCVLDEVDAPLDDANVQRFCHLVKELSQQVQFIYITHNKLAMTMATDLLGVTMPEPGASRLVAVNIEQAATYSATSE</sequence>
<feature type="domain" description="RecF/RecN/SMC N-terminal" evidence="8">
    <location>
        <begin position="727"/>
        <end position="1175"/>
    </location>
</feature>
<dbReference type="Gene3D" id="3.40.50.300">
    <property type="entry name" value="P-loop containing nucleotide triphosphate hydrolases"/>
    <property type="match status" value="2"/>
</dbReference>
<proteinExistence type="inferred from homology"/>
<evidence type="ECO:0000256" key="6">
    <source>
        <dbReference type="HAMAP-Rule" id="MF_01894"/>
    </source>
</evidence>
<evidence type="ECO:0000256" key="2">
    <source>
        <dbReference type="ARBA" id="ARBA00022741"/>
    </source>
</evidence>
<reference evidence="9 10" key="1">
    <citation type="submission" date="2016-10" db="EMBL/GenBank/DDBJ databases">
        <title>Draft Genome sequence of Alkanindiges sp. strain H1.</title>
        <authorList>
            <person name="Subhash Y."/>
            <person name="Lee S."/>
        </authorList>
    </citation>
    <scope>NUCLEOTIDE SEQUENCE [LARGE SCALE GENOMIC DNA]</scope>
    <source>
        <strain evidence="9 10">H1</strain>
    </source>
</reference>
<organism evidence="9 10">
    <name type="scientific">Alkanindiges hydrocarboniclasticus</name>
    <dbReference type="NCBI Taxonomy" id="1907941"/>
    <lineage>
        <taxon>Bacteria</taxon>
        <taxon>Pseudomonadati</taxon>
        <taxon>Pseudomonadota</taxon>
        <taxon>Gammaproteobacteria</taxon>
        <taxon>Moraxellales</taxon>
        <taxon>Moraxellaceae</taxon>
        <taxon>Alkanindiges</taxon>
    </lineage>
</organism>
<dbReference type="SUPFAM" id="SSF52540">
    <property type="entry name" value="P-loop containing nucleoside triphosphate hydrolases"/>
    <property type="match status" value="2"/>
</dbReference>
<dbReference type="STRING" id="1907941.BKE30_00770"/>
<comment type="domain">
    <text evidence="6">Contains large globular domains required for ATP hydrolysis at each terminus and a third globular domain forming a flexible hinge near the middle of the molecule. These domains are separated by coiled-coil structures.</text>
</comment>
<dbReference type="CDD" id="cd03278">
    <property type="entry name" value="ABC_SMC_barmotin"/>
    <property type="match status" value="1"/>
</dbReference>
<feature type="coiled-coil region" evidence="6">
    <location>
        <begin position="677"/>
        <end position="809"/>
    </location>
</feature>
<feature type="compositionally biased region" description="Basic and acidic residues" evidence="7">
    <location>
        <begin position="508"/>
        <end position="522"/>
    </location>
</feature>
<dbReference type="GO" id="GO:0005737">
    <property type="term" value="C:cytoplasm"/>
    <property type="evidence" value="ECO:0007669"/>
    <property type="project" value="UniProtKB-SubCell"/>
</dbReference>
<feature type="coiled-coil region" evidence="6">
    <location>
        <begin position="890"/>
        <end position="942"/>
    </location>
</feature>
<feature type="coiled-coil region" evidence="6">
    <location>
        <begin position="184"/>
        <end position="500"/>
    </location>
</feature>
<dbReference type="GO" id="GO:0016887">
    <property type="term" value="F:ATP hydrolysis activity"/>
    <property type="evidence" value="ECO:0007669"/>
    <property type="project" value="InterPro"/>
</dbReference>
<dbReference type="InterPro" id="IPR003395">
    <property type="entry name" value="RecF/RecN/SMC_N"/>
</dbReference>
<feature type="coiled-coil region" evidence="6">
    <location>
        <begin position="974"/>
        <end position="1039"/>
    </location>
</feature>
<accession>A0A1S8CXK3</accession>
<evidence type="ECO:0000256" key="5">
    <source>
        <dbReference type="ARBA" id="ARBA00023125"/>
    </source>
</evidence>
<evidence type="ECO:0000256" key="4">
    <source>
        <dbReference type="ARBA" id="ARBA00023054"/>
    </source>
</evidence>
<feature type="region of interest" description="Disordered" evidence="7">
    <location>
        <begin position="502"/>
        <end position="526"/>
    </location>
</feature>
<dbReference type="OrthoDB" id="9808768at2"/>
<dbReference type="GO" id="GO:0003677">
    <property type="term" value="F:DNA binding"/>
    <property type="evidence" value="ECO:0007669"/>
    <property type="project" value="UniProtKB-UniRule"/>
</dbReference>
<dbReference type="GO" id="GO:0007062">
    <property type="term" value="P:sister chromatid cohesion"/>
    <property type="evidence" value="ECO:0007669"/>
    <property type="project" value="InterPro"/>
</dbReference>
<dbReference type="GO" id="GO:0030261">
    <property type="term" value="P:chromosome condensation"/>
    <property type="evidence" value="ECO:0007669"/>
    <property type="project" value="InterPro"/>
</dbReference>
<keyword evidence="3 6" id="KW-0067">ATP-binding</keyword>
<dbReference type="InterPro" id="IPR027417">
    <property type="entry name" value="P-loop_NTPase"/>
</dbReference>
<dbReference type="InterPro" id="IPR011890">
    <property type="entry name" value="SMC_prok"/>
</dbReference>
<dbReference type="HAMAP" id="MF_01894">
    <property type="entry name" value="Smc_prok"/>
    <property type="match status" value="1"/>
</dbReference>
<keyword evidence="10" id="KW-1185">Reference proteome</keyword>
<comment type="subcellular location">
    <subcellularLocation>
        <location evidence="6">Cytoplasm</location>
    </subcellularLocation>
</comment>
<dbReference type="GO" id="GO:0005524">
    <property type="term" value="F:ATP binding"/>
    <property type="evidence" value="ECO:0007669"/>
    <property type="project" value="UniProtKB-UniRule"/>
</dbReference>
<dbReference type="EMBL" id="MLCN01000003">
    <property type="protein sequence ID" value="ONG42074.1"/>
    <property type="molecule type" value="Genomic_DNA"/>
</dbReference>
<dbReference type="PANTHER" id="PTHR43977">
    <property type="entry name" value="STRUCTURAL MAINTENANCE OF CHROMOSOMES PROTEIN 3"/>
    <property type="match status" value="1"/>
</dbReference>
<dbReference type="GO" id="GO:0007059">
    <property type="term" value="P:chromosome segregation"/>
    <property type="evidence" value="ECO:0007669"/>
    <property type="project" value="UniProtKB-UniRule"/>
</dbReference>
<dbReference type="NCBIfam" id="TIGR02168">
    <property type="entry name" value="SMC_prok_B"/>
    <property type="match status" value="1"/>
</dbReference>
<feature type="domain" description="RecF/RecN/SMC N-terminal" evidence="8">
    <location>
        <begin position="4"/>
        <end position="138"/>
    </location>
</feature>
<evidence type="ECO:0000256" key="1">
    <source>
        <dbReference type="ARBA" id="ARBA00022490"/>
    </source>
</evidence>
<keyword evidence="1 6" id="KW-0963">Cytoplasm</keyword>
<keyword evidence="4 6" id="KW-0175">Coiled coil</keyword>
<dbReference type="PIRSF" id="PIRSF005719">
    <property type="entry name" value="SMC"/>
    <property type="match status" value="1"/>
</dbReference>
<keyword evidence="5 6" id="KW-0238">DNA-binding</keyword>
<dbReference type="Pfam" id="PF02463">
    <property type="entry name" value="SMC_N"/>
    <property type="match status" value="2"/>
</dbReference>
<gene>
    <name evidence="6" type="primary">smc</name>
    <name evidence="9" type="ORF">BKE30_00770</name>
</gene>
<dbReference type="RefSeq" id="WP_076876768.1">
    <property type="nucleotide sequence ID" value="NZ_MLCN01000003.1"/>
</dbReference>
<dbReference type="InterPro" id="IPR024704">
    <property type="entry name" value="SMC"/>
</dbReference>
<comment type="subunit">
    <text evidence="6">Homodimer.</text>
</comment>
<evidence type="ECO:0000313" key="9">
    <source>
        <dbReference type="EMBL" id="ONG42074.1"/>
    </source>
</evidence>
<keyword evidence="2 6" id="KW-0547">Nucleotide-binding</keyword>
<evidence type="ECO:0000313" key="10">
    <source>
        <dbReference type="Proteomes" id="UP000192132"/>
    </source>
</evidence>
<evidence type="ECO:0000256" key="3">
    <source>
        <dbReference type="ARBA" id="ARBA00022840"/>
    </source>
</evidence>
<evidence type="ECO:0000259" key="8">
    <source>
        <dbReference type="Pfam" id="PF02463"/>
    </source>
</evidence>
<feature type="binding site" evidence="6">
    <location>
        <begin position="32"/>
        <end position="39"/>
    </location>
    <ligand>
        <name>ATP</name>
        <dbReference type="ChEBI" id="CHEBI:30616"/>
    </ligand>
</feature>